<comment type="caution">
    <text evidence="2">The sequence shown here is derived from an EMBL/GenBank/DDBJ whole genome shotgun (WGS) entry which is preliminary data.</text>
</comment>
<organism evidence="2 3">
    <name type="scientific">Ranatra chinensis</name>
    <dbReference type="NCBI Taxonomy" id="642074"/>
    <lineage>
        <taxon>Eukaryota</taxon>
        <taxon>Metazoa</taxon>
        <taxon>Ecdysozoa</taxon>
        <taxon>Arthropoda</taxon>
        <taxon>Hexapoda</taxon>
        <taxon>Insecta</taxon>
        <taxon>Pterygota</taxon>
        <taxon>Neoptera</taxon>
        <taxon>Paraneoptera</taxon>
        <taxon>Hemiptera</taxon>
        <taxon>Heteroptera</taxon>
        <taxon>Panheteroptera</taxon>
        <taxon>Nepomorpha</taxon>
        <taxon>Nepidae</taxon>
        <taxon>Ranatrinae</taxon>
        <taxon>Ranatra</taxon>
    </lineage>
</organism>
<dbReference type="InterPro" id="IPR011992">
    <property type="entry name" value="EF-hand-dom_pair"/>
</dbReference>
<dbReference type="CDD" id="cd00051">
    <property type="entry name" value="EFh"/>
    <property type="match status" value="1"/>
</dbReference>
<evidence type="ECO:0000313" key="2">
    <source>
        <dbReference type="EMBL" id="KAL1124633.1"/>
    </source>
</evidence>
<dbReference type="PROSITE" id="PS50222">
    <property type="entry name" value="EF_HAND_2"/>
    <property type="match status" value="2"/>
</dbReference>
<dbReference type="Pfam" id="PF13499">
    <property type="entry name" value="EF-hand_7"/>
    <property type="match status" value="1"/>
</dbReference>
<dbReference type="AlphaFoldDB" id="A0ABD0YTX4"/>
<feature type="domain" description="EF-hand" evidence="1">
    <location>
        <begin position="1"/>
        <end position="31"/>
    </location>
</feature>
<sequence>IVEAFEVFDHAGNKTVDVREIGTIIRSLGCCPSEAEIQEIIMNVEDQEMPGSVHISAFLPYVTGIVSEYRLRPATAEELLKAFQTLDKENKGYLTREFLEKAIMEDGEPFTQDEVDEMMAVAIDPDTGHINYEYYINQIMVRSYQVLLVQKKISIS</sequence>
<feature type="domain" description="EF-hand" evidence="1">
    <location>
        <begin position="74"/>
        <end position="109"/>
    </location>
</feature>
<dbReference type="PANTHER" id="PTHR46763">
    <property type="entry name" value="DYNEIN REGULATORY COMPLEX PROTEIN 8"/>
    <property type="match status" value="1"/>
</dbReference>
<gene>
    <name evidence="2" type="ORF">AAG570_001257</name>
</gene>
<feature type="non-terminal residue" evidence="2">
    <location>
        <position position="1"/>
    </location>
</feature>
<protein>
    <recommendedName>
        <fullName evidence="1">EF-hand domain-containing protein</fullName>
    </recommendedName>
</protein>
<dbReference type="FunFam" id="1.10.238.10:FF:000001">
    <property type="entry name" value="Calmodulin 1"/>
    <property type="match status" value="1"/>
</dbReference>
<dbReference type="Gene3D" id="1.10.238.10">
    <property type="entry name" value="EF-hand"/>
    <property type="match status" value="2"/>
</dbReference>
<accession>A0ABD0YTX4</accession>
<reference evidence="2 3" key="1">
    <citation type="submission" date="2024-07" db="EMBL/GenBank/DDBJ databases">
        <title>Chromosome-level genome assembly of the water stick insect Ranatra chinensis (Heteroptera: Nepidae).</title>
        <authorList>
            <person name="Liu X."/>
        </authorList>
    </citation>
    <scope>NUCLEOTIDE SEQUENCE [LARGE SCALE GENOMIC DNA]</scope>
    <source>
        <strain evidence="2">Cailab_2021Rc</strain>
        <tissue evidence="2">Muscle</tissue>
    </source>
</reference>
<keyword evidence="3" id="KW-1185">Reference proteome</keyword>
<dbReference type="PANTHER" id="PTHR46763:SF1">
    <property type="entry name" value="DYNEIN REGULATORY COMPLEX PROTEIN 8"/>
    <property type="match status" value="1"/>
</dbReference>
<dbReference type="EMBL" id="JBFDAA010000010">
    <property type="protein sequence ID" value="KAL1124633.1"/>
    <property type="molecule type" value="Genomic_DNA"/>
</dbReference>
<dbReference type="SUPFAM" id="SSF47473">
    <property type="entry name" value="EF-hand"/>
    <property type="match status" value="1"/>
</dbReference>
<evidence type="ECO:0000313" key="3">
    <source>
        <dbReference type="Proteomes" id="UP001558652"/>
    </source>
</evidence>
<dbReference type="InterPro" id="IPR002048">
    <property type="entry name" value="EF_hand_dom"/>
</dbReference>
<evidence type="ECO:0000259" key="1">
    <source>
        <dbReference type="PROSITE" id="PS50222"/>
    </source>
</evidence>
<name>A0ABD0YTX4_9HEMI</name>
<proteinExistence type="predicted"/>
<dbReference type="Proteomes" id="UP001558652">
    <property type="component" value="Unassembled WGS sequence"/>
</dbReference>